<dbReference type="InterPro" id="IPR020891">
    <property type="entry name" value="UPF0758_CS"/>
</dbReference>
<dbReference type="PANTHER" id="PTHR30471">
    <property type="entry name" value="DNA REPAIR PROTEIN RADC"/>
    <property type="match status" value="1"/>
</dbReference>
<comment type="similarity">
    <text evidence="6">Belongs to the UPF0758 family.</text>
</comment>
<dbReference type="CDD" id="cd08071">
    <property type="entry name" value="MPN_DUF2466"/>
    <property type="match status" value="1"/>
</dbReference>
<evidence type="ECO:0000313" key="8">
    <source>
        <dbReference type="EMBL" id="MFC4161672.1"/>
    </source>
</evidence>
<name>A0ABV8MTN0_9NEIS</name>
<evidence type="ECO:0000256" key="4">
    <source>
        <dbReference type="ARBA" id="ARBA00022833"/>
    </source>
</evidence>
<dbReference type="PANTHER" id="PTHR30471:SF3">
    <property type="entry name" value="UPF0758 PROTEIN YEES-RELATED"/>
    <property type="match status" value="1"/>
</dbReference>
<comment type="caution">
    <text evidence="8">The sequence shown here is derived from an EMBL/GenBank/DDBJ whole genome shotgun (WGS) entry which is preliminary data.</text>
</comment>
<reference evidence="9" key="1">
    <citation type="journal article" date="2019" name="Int. J. Syst. Evol. Microbiol.">
        <title>The Global Catalogue of Microorganisms (GCM) 10K type strain sequencing project: providing services to taxonomists for standard genome sequencing and annotation.</title>
        <authorList>
            <consortium name="The Broad Institute Genomics Platform"/>
            <consortium name="The Broad Institute Genome Sequencing Center for Infectious Disease"/>
            <person name="Wu L."/>
            <person name="Ma J."/>
        </authorList>
    </citation>
    <scope>NUCLEOTIDE SEQUENCE [LARGE SCALE GENOMIC DNA]</scope>
    <source>
        <strain evidence="9">LMG 29894</strain>
    </source>
</reference>
<dbReference type="Proteomes" id="UP001595791">
    <property type="component" value="Unassembled WGS sequence"/>
</dbReference>
<keyword evidence="4" id="KW-0862">Zinc</keyword>
<dbReference type="PROSITE" id="PS01302">
    <property type="entry name" value="UPF0758"/>
    <property type="match status" value="1"/>
</dbReference>
<dbReference type="SUPFAM" id="SSF102712">
    <property type="entry name" value="JAB1/MPN domain"/>
    <property type="match status" value="1"/>
</dbReference>
<dbReference type="Pfam" id="PF20582">
    <property type="entry name" value="UPF0758_N"/>
    <property type="match status" value="1"/>
</dbReference>
<dbReference type="Pfam" id="PF04002">
    <property type="entry name" value="RadC"/>
    <property type="match status" value="1"/>
</dbReference>
<dbReference type="RefSeq" id="WP_378167877.1">
    <property type="nucleotide sequence ID" value="NZ_JBHSBU010000001.1"/>
</dbReference>
<dbReference type="InterPro" id="IPR001405">
    <property type="entry name" value="UPF0758"/>
</dbReference>
<dbReference type="InterPro" id="IPR025657">
    <property type="entry name" value="RadC_JAB"/>
</dbReference>
<keyword evidence="3" id="KW-0378">Hydrolase</keyword>
<dbReference type="EMBL" id="JBHSBU010000001">
    <property type="protein sequence ID" value="MFC4161672.1"/>
    <property type="molecule type" value="Genomic_DNA"/>
</dbReference>
<keyword evidence="1" id="KW-0645">Protease</keyword>
<evidence type="ECO:0000259" key="7">
    <source>
        <dbReference type="PROSITE" id="PS50249"/>
    </source>
</evidence>
<dbReference type="Gene3D" id="3.40.140.10">
    <property type="entry name" value="Cytidine Deaminase, domain 2"/>
    <property type="match status" value="1"/>
</dbReference>
<sequence length="227" mass="24919">MTLHDWPAEERPREKLLRQGSASLSDAELLAIFLRVGLPGKNAVELARELLNRFGSLQALLRADLAALSDTPGMGRAKYAQLQAVQELARRALGESLQRRTALDRPAAVHDYLRLWLGNRTVESFVALFLDTRLCLLASEELSSGTVDQTAVYPREVARRALAHGASALIVAHNHPSGDPEPSRADVLLTRRLSEALALLDIRLIDHLVVAQGAAVSLRERGLVEFQ</sequence>
<feature type="domain" description="MPN" evidence="7">
    <location>
        <begin position="102"/>
        <end position="224"/>
    </location>
</feature>
<dbReference type="NCBIfam" id="TIGR00608">
    <property type="entry name" value="radc"/>
    <property type="match status" value="1"/>
</dbReference>
<dbReference type="NCBIfam" id="NF000642">
    <property type="entry name" value="PRK00024.1"/>
    <property type="match status" value="1"/>
</dbReference>
<keyword evidence="9" id="KW-1185">Reference proteome</keyword>
<organism evidence="8 9">
    <name type="scientific">Chitinimonas lacunae</name>
    <dbReference type="NCBI Taxonomy" id="1963018"/>
    <lineage>
        <taxon>Bacteria</taxon>
        <taxon>Pseudomonadati</taxon>
        <taxon>Pseudomonadota</taxon>
        <taxon>Betaproteobacteria</taxon>
        <taxon>Neisseriales</taxon>
        <taxon>Chitinibacteraceae</taxon>
        <taxon>Chitinimonas</taxon>
    </lineage>
</organism>
<dbReference type="InterPro" id="IPR010994">
    <property type="entry name" value="RuvA_2-like"/>
</dbReference>
<dbReference type="InterPro" id="IPR037518">
    <property type="entry name" value="MPN"/>
</dbReference>
<proteinExistence type="inferred from homology"/>
<dbReference type="PROSITE" id="PS50249">
    <property type="entry name" value="MPN"/>
    <property type="match status" value="1"/>
</dbReference>
<evidence type="ECO:0000256" key="2">
    <source>
        <dbReference type="ARBA" id="ARBA00022723"/>
    </source>
</evidence>
<evidence type="ECO:0000256" key="5">
    <source>
        <dbReference type="ARBA" id="ARBA00023049"/>
    </source>
</evidence>
<dbReference type="InterPro" id="IPR046778">
    <property type="entry name" value="UPF0758_N"/>
</dbReference>
<gene>
    <name evidence="8" type="primary">radC</name>
    <name evidence="8" type="ORF">ACFOW7_20260</name>
</gene>
<dbReference type="Gene3D" id="1.10.150.20">
    <property type="entry name" value="5' to 3' exonuclease, C-terminal subdomain"/>
    <property type="match status" value="1"/>
</dbReference>
<keyword evidence="5" id="KW-0482">Metalloprotease</keyword>
<evidence type="ECO:0000313" key="9">
    <source>
        <dbReference type="Proteomes" id="UP001595791"/>
    </source>
</evidence>
<evidence type="ECO:0000256" key="1">
    <source>
        <dbReference type="ARBA" id="ARBA00022670"/>
    </source>
</evidence>
<keyword evidence="2" id="KW-0479">Metal-binding</keyword>
<protein>
    <submittedName>
        <fullName evidence="8">DNA repair protein RadC</fullName>
    </submittedName>
</protein>
<dbReference type="SUPFAM" id="SSF47781">
    <property type="entry name" value="RuvA domain 2-like"/>
    <property type="match status" value="1"/>
</dbReference>
<accession>A0ABV8MTN0</accession>
<evidence type="ECO:0000256" key="3">
    <source>
        <dbReference type="ARBA" id="ARBA00022801"/>
    </source>
</evidence>
<evidence type="ECO:0000256" key="6">
    <source>
        <dbReference type="RuleBase" id="RU003797"/>
    </source>
</evidence>